<dbReference type="Pfam" id="PF10104">
    <property type="entry name" value="Brr6_like_C_C"/>
    <property type="match status" value="1"/>
</dbReference>
<dbReference type="InterPro" id="IPR040202">
    <property type="entry name" value="Brl1/Brr6"/>
</dbReference>
<comment type="caution">
    <text evidence="4">The sequence shown here is derived from an EMBL/GenBank/DDBJ whole genome shotgun (WGS) entry which is preliminary data.</text>
</comment>
<dbReference type="PANTHER" id="PTHR28136">
    <property type="entry name" value="NUCLEUS EXPORT PROTEIN BRR6"/>
    <property type="match status" value="1"/>
</dbReference>
<proteinExistence type="predicted"/>
<feature type="transmembrane region" description="Helical" evidence="2">
    <location>
        <begin position="242"/>
        <end position="263"/>
    </location>
</feature>
<evidence type="ECO:0000313" key="5">
    <source>
        <dbReference type="Proteomes" id="UP001295740"/>
    </source>
</evidence>
<dbReference type="PANTHER" id="PTHR28136:SF1">
    <property type="entry name" value="NUCLEUS EXPORT PROTEIN BRL1"/>
    <property type="match status" value="1"/>
</dbReference>
<dbReference type="SMART" id="SM01042">
    <property type="entry name" value="Brr6_like_C_C"/>
    <property type="match status" value="1"/>
</dbReference>
<dbReference type="GO" id="GO:0055088">
    <property type="term" value="P:lipid homeostasis"/>
    <property type="evidence" value="ECO:0007669"/>
    <property type="project" value="InterPro"/>
</dbReference>
<dbReference type="EMBL" id="CAUWAG010000006">
    <property type="protein sequence ID" value="CAJ2503418.1"/>
    <property type="molecule type" value="Genomic_DNA"/>
</dbReference>
<dbReference type="GO" id="GO:0006998">
    <property type="term" value="P:nuclear envelope organization"/>
    <property type="evidence" value="ECO:0007669"/>
    <property type="project" value="InterPro"/>
</dbReference>
<feature type="region of interest" description="Disordered" evidence="1">
    <location>
        <begin position="426"/>
        <end position="474"/>
    </location>
</feature>
<evidence type="ECO:0000256" key="1">
    <source>
        <dbReference type="SAM" id="MobiDB-lite"/>
    </source>
</evidence>
<evidence type="ECO:0000256" key="2">
    <source>
        <dbReference type="SAM" id="Phobius"/>
    </source>
</evidence>
<feature type="compositionally biased region" description="Polar residues" evidence="1">
    <location>
        <begin position="108"/>
        <end position="118"/>
    </location>
</feature>
<feature type="compositionally biased region" description="Basic and acidic residues" evidence="1">
    <location>
        <begin position="123"/>
        <end position="134"/>
    </location>
</feature>
<keyword evidence="2" id="KW-0812">Transmembrane</keyword>
<keyword evidence="2" id="KW-0472">Membrane</keyword>
<dbReference type="InterPro" id="IPR018767">
    <property type="entry name" value="Brl1/Brr6_dom"/>
</dbReference>
<accession>A0AAI8YFY8</accession>
<dbReference type="GO" id="GO:0031965">
    <property type="term" value="C:nuclear membrane"/>
    <property type="evidence" value="ECO:0007669"/>
    <property type="project" value="InterPro"/>
</dbReference>
<feature type="region of interest" description="Disordered" evidence="1">
    <location>
        <begin position="1"/>
        <end position="175"/>
    </location>
</feature>
<organism evidence="4 5">
    <name type="scientific">Anthostomella pinea</name>
    <dbReference type="NCBI Taxonomy" id="933095"/>
    <lineage>
        <taxon>Eukaryota</taxon>
        <taxon>Fungi</taxon>
        <taxon>Dikarya</taxon>
        <taxon>Ascomycota</taxon>
        <taxon>Pezizomycotina</taxon>
        <taxon>Sordariomycetes</taxon>
        <taxon>Xylariomycetidae</taxon>
        <taxon>Xylariales</taxon>
        <taxon>Xylariaceae</taxon>
        <taxon>Anthostomella</taxon>
    </lineage>
</organism>
<keyword evidence="2" id="KW-1133">Transmembrane helix</keyword>
<gene>
    <name evidence="4" type="ORF">KHLLAP_LOCUS3886</name>
</gene>
<dbReference type="AlphaFoldDB" id="A0AAI8YFY8"/>
<feature type="transmembrane region" description="Helical" evidence="2">
    <location>
        <begin position="354"/>
        <end position="372"/>
    </location>
</feature>
<sequence length="474" mass="53395">MDKRTYESPMDWEYQTTGPMDPSSPFAQSSKQAQDRNKFGSSSNFGTFGQSPFTRTNSSPSKPAPHSPSIFSGSHLQRTTTAPPFRNPAFTTPRKPFDMDALSEISAAESSPAGSNGSDFADTPEHDELYDLRHRTITPATMSRKNSIVGKKASGKGDIMKPTFASRDKVRKRKRYNTDRDISRYRMPYIHPEEYDETDYESDDSTFQPGRAPKSQKKRGNGGWFGSFLTLIQKHPYVPSILGYWMSLAFNGVIMSGVFWIAWEIIAGLRKDFAQARSAVREDIVYEITKCRTDFIANRCVPLEQRLPAMHELCEQWDACMNQNPEAVKNVQLGAKGIVEIVNEIVDTMSYKTIALGVLLIVIFAFSGRSIYKSTTNYPDWPRQPPPYAQHHGGDQHLLGPSPQVYWQALQPQTPRHLNARHLVSNEETPDTDGSPPSRFKALTVPQTPGTRRSPSKEERGRSLTKSRSPSKRY</sequence>
<evidence type="ECO:0000313" key="4">
    <source>
        <dbReference type="EMBL" id="CAJ2503418.1"/>
    </source>
</evidence>
<feature type="compositionally biased region" description="Basic residues" evidence="1">
    <location>
        <begin position="463"/>
        <end position="474"/>
    </location>
</feature>
<feature type="compositionally biased region" description="Polar residues" evidence="1">
    <location>
        <begin position="70"/>
        <end position="82"/>
    </location>
</feature>
<keyword evidence="5" id="KW-1185">Reference proteome</keyword>
<protein>
    <submittedName>
        <fullName evidence="4">Uu.00g108120.m01.CDS01</fullName>
    </submittedName>
</protein>
<evidence type="ECO:0000259" key="3">
    <source>
        <dbReference type="SMART" id="SM01042"/>
    </source>
</evidence>
<feature type="compositionally biased region" description="Polar residues" evidence="1">
    <location>
        <begin position="39"/>
        <end position="57"/>
    </location>
</feature>
<name>A0AAI8YFY8_9PEZI</name>
<reference evidence="4" key="1">
    <citation type="submission" date="2023-10" db="EMBL/GenBank/DDBJ databases">
        <authorList>
            <person name="Hackl T."/>
        </authorList>
    </citation>
    <scope>NUCLEOTIDE SEQUENCE</scope>
</reference>
<feature type="domain" description="Brl1/Brr6" evidence="3">
    <location>
        <begin position="242"/>
        <end position="369"/>
    </location>
</feature>
<dbReference type="Proteomes" id="UP001295740">
    <property type="component" value="Unassembled WGS sequence"/>
</dbReference>
<feature type="region of interest" description="Disordered" evidence="1">
    <location>
        <begin position="196"/>
        <end position="220"/>
    </location>
</feature>
<feature type="region of interest" description="Disordered" evidence="1">
    <location>
        <begin position="378"/>
        <end position="401"/>
    </location>
</feature>